<organism evidence="1 2">
    <name type="scientific">Lachnospira eligens</name>
    <dbReference type="NCBI Taxonomy" id="39485"/>
    <lineage>
        <taxon>Bacteria</taxon>
        <taxon>Bacillati</taxon>
        <taxon>Bacillota</taxon>
        <taxon>Clostridia</taxon>
        <taxon>Lachnospirales</taxon>
        <taxon>Lachnospiraceae</taxon>
        <taxon>Lachnospira</taxon>
    </lineage>
</organism>
<dbReference type="Proteomes" id="UP000481964">
    <property type="component" value="Unassembled WGS sequence"/>
</dbReference>
<evidence type="ECO:0000313" key="2">
    <source>
        <dbReference type="Proteomes" id="UP000481964"/>
    </source>
</evidence>
<comment type="caution">
    <text evidence="1">The sequence shown here is derived from an EMBL/GenBank/DDBJ whole genome shotgun (WGS) entry which is preliminary data.</text>
</comment>
<evidence type="ECO:0008006" key="3">
    <source>
        <dbReference type="Google" id="ProtNLM"/>
    </source>
</evidence>
<accession>A0A7C9HA95</accession>
<sequence>MRLETIIERTRALGLPLAKDEFRETKETPLPELPYLVYITPQDNVSKSDDGTVGVRAIQAAIELYTDKIADSSLEKDIEQKVLYDVGFNKFQETIQSEDMVQTAYEFTIYEKIRKRGQ</sequence>
<dbReference type="EMBL" id="WKRD01000007">
    <property type="protein sequence ID" value="MSC57777.1"/>
    <property type="molecule type" value="Genomic_DNA"/>
</dbReference>
<gene>
    <name evidence="1" type="ORF">GKE48_10035</name>
</gene>
<reference evidence="1 2" key="1">
    <citation type="journal article" date="2019" name="Nat. Med.">
        <title>A library of human gut bacterial isolates paired with longitudinal multiomics data enables mechanistic microbiome research.</title>
        <authorList>
            <person name="Poyet M."/>
            <person name="Groussin M."/>
            <person name="Gibbons S.M."/>
            <person name="Avila-Pacheco J."/>
            <person name="Jiang X."/>
            <person name="Kearney S.M."/>
            <person name="Perrotta A.R."/>
            <person name="Berdy B."/>
            <person name="Zhao S."/>
            <person name="Lieberman T.D."/>
            <person name="Swanson P.K."/>
            <person name="Smith M."/>
            <person name="Roesemann S."/>
            <person name="Alexander J.E."/>
            <person name="Rich S.A."/>
            <person name="Livny J."/>
            <person name="Vlamakis H."/>
            <person name="Clish C."/>
            <person name="Bullock K."/>
            <person name="Deik A."/>
            <person name="Scott J."/>
            <person name="Pierce K.A."/>
            <person name="Xavier R.J."/>
            <person name="Alm E.J."/>
        </authorList>
    </citation>
    <scope>NUCLEOTIDE SEQUENCE [LARGE SCALE GENOMIC DNA]</scope>
    <source>
        <strain evidence="1 2">BIOML-A1</strain>
    </source>
</reference>
<name>A0A7C9HA95_9FIRM</name>
<proteinExistence type="predicted"/>
<dbReference type="RefSeq" id="WP_154301011.1">
    <property type="nucleotide sequence ID" value="NZ_WKRD01000007.1"/>
</dbReference>
<evidence type="ECO:0000313" key="1">
    <source>
        <dbReference type="EMBL" id="MSC57777.1"/>
    </source>
</evidence>
<dbReference type="AlphaFoldDB" id="A0A7C9HA95"/>
<protein>
    <recommendedName>
        <fullName evidence="3">DUF3168 domain-containing protein</fullName>
    </recommendedName>
</protein>